<dbReference type="PANTHER" id="PTHR11506">
    <property type="entry name" value="LYSOSOME-ASSOCIATED MEMBRANE GLYCOPROTEIN"/>
    <property type="match status" value="1"/>
</dbReference>
<feature type="domain" description="Lysosome-associated membrane glycoprotein 2-like luminal" evidence="10">
    <location>
        <begin position="363"/>
        <end position="525"/>
    </location>
</feature>
<dbReference type="GO" id="GO:0005886">
    <property type="term" value="C:plasma membrane"/>
    <property type="evidence" value="ECO:0007669"/>
    <property type="project" value="UniProtKB-SubCell"/>
</dbReference>
<evidence type="ECO:0000256" key="9">
    <source>
        <dbReference type="SAM" id="Phobius"/>
    </source>
</evidence>
<dbReference type="GO" id="GO:0031902">
    <property type="term" value="C:late endosome membrane"/>
    <property type="evidence" value="ECO:0007669"/>
    <property type="project" value="TreeGrafter"/>
</dbReference>
<evidence type="ECO:0000259" key="10">
    <source>
        <dbReference type="Pfam" id="PF01299"/>
    </source>
</evidence>
<feature type="transmembrane region" description="Helical" evidence="9">
    <location>
        <begin position="550"/>
        <end position="573"/>
    </location>
</feature>
<dbReference type="PANTHER" id="PTHR11506:SF41">
    <property type="entry name" value="LYSOSOME-ASSOCIATED MEMBRANE GLYCOPROTEIN 1-LIKE"/>
    <property type="match status" value="1"/>
</dbReference>
<evidence type="ECO:0000256" key="8">
    <source>
        <dbReference type="SAM" id="MobiDB-lite"/>
    </source>
</evidence>
<feature type="region of interest" description="Disordered" evidence="8">
    <location>
        <begin position="81"/>
        <end position="119"/>
    </location>
</feature>
<keyword evidence="12" id="KW-1185">Reference proteome</keyword>
<feature type="compositionally biased region" description="Basic residues" evidence="8">
    <location>
        <begin position="334"/>
        <end position="345"/>
    </location>
</feature>
<evidence type="ECO:0000256" key="1">
    <source>
        <dbReference type="ARBA" id="ARBA00004530"/>
    </source>
</evidence>
<reference evidence="11" key="1">
    <citation type="submission" date="2022-01" db="EMBL/GenBank/DDBJ databases">
        <authorList>
            <person name="Braso-Vives M."/>
        </authorList>
    </citation>
    <scope>NUCLEOTIDE SEQUENCE</scope>
</reference>
<keyword evidence="5 9" id="KW-1133">Transmembrane helix</keyword>
<feature type="compositionally biased region" description="Low complexity" evidence="8">
    <location>
        <begin position="88"/>
        <end position="110"/>
    </location>
</feature>
<dbReference type="Pfam" id="PF01299">
    <property type="entry name" value="Lamp2-like_luminal"/>
    <property type="match status" value="2"/>
</dbReference>
<dbReference type="GO" id="GO:0005765">
    <property type="term" value="C:lysosomal membrane"/>
    <property type="evidence" value="ECO:0007669"/>
    <property type="project" value="TreeGrafter"/>
</dbReference>
<name>A0A8K0EEK8_BRALA</name>
<feature type="compositionally biased region" description="Low complexity" evidence="8">
    <location>
        <begin position="291"/>
        <end position="333"/>
    </location>
</feature>
<evidence type="ECO:0000313" key="12">
    <source>
        <dbReference type="Proteomes" id="UP000838412"/>
    </source>
</evidence>
<keyword evidence="3" id="KW-0732">Signal</keyword>
<keyword evidence="6 9" id="KW-0472">Membrane</keyword>
<proteinExistence type="predicted"/>
<evidence type="ECO:0000256" key="2">
    <source>
        <dbReference type="ARBA" id="ARBA00022692"/>
    </source>
</evidence>
<dbReference type="GO" id="GO:0072594">
    <property type="term" value="P:establishment of protein localization to organelle"/>
    <property type="evidence" value="ECO:0007669"/>
    <property type="project" value="TreeGrafter"/>
</dbReference>
<feature type="region of interest" description="Disordered" evidence="8">
    <location>
        <begin position="274"/>
        <end position="365"/>
    </location>
</feature>
<keyword evidence="2 9" id="KW-0812">Transmembrane</keyword>
<accession>A0A8K0EEK8</accession>
<dbReference type="InterPro" id="IPR002000">
    <property type="entry name" value="Lysosome-assoc_membr_glycop"/>
</dbReference>
<dbReference type="AlphaFoldDB" id="A0A8K0EEK8"/>
<dbReference type="FunFam" id="2.40.160.110:FF:000008">
    <property type="entry name" value="Uncharacterized protein"/>
    <property type="match status" value="2"/>
</dbReference>
<organism evidence="11 12">
    <name type="scientific">Branchiostoma lanceolatum</name>
    <name type="common">Common lancelet</name>
    <name type="synonym">Amphioxus lanceolatum</name>
    <dbReference type="NCBI Taxonomy" id="7740"/>
    <lineage>
        <taxon>Eukaryota</taxon>
        <taxon>Metazoa</taxon>
        <taxon>Chordata</taxon>
        <taxon>Cephalochordata</taxon>
        <taxon>Leptocardii</taxon>
        <taxon>Amphioxiformes</taxon>
        <taxon>Branchiostomatidae</taxon>
        <taxon>Branchiostoma</taxon>
    </lineage>
</organism>
<dbReference type="CDD" id="cd12087">
    <property type="entry name" value="TM_EGFR-like"/>
    <property type="match status" value="1"/>
</dbReference>
<dbReference type="Gene3D" id="2.40.160.110">
    <property type="match status" value="3"/>
</dbReference>
<dbReference type="EMBL" id="OV696700">
    <property type="protein sequence ID" value="CAH1246095.1"/>
    <property type="molecule type" value="Genomic_DNA"/>
</dbReference>
<feature type="domain" description="Lysosome-associated membrane glycoprotein 2-like luminal" evidence="10">
    <location>
        <begin position="118"/>
        <end position="274"/>
    </location>
</feature>
<protein>
    <submittedName>
        <fullName evidence="11">LAMP1 protein</fullName>
    </submittedName>
</protein>
<sequence length="591" mass="64724">MVTRLTTVYTLTETLFPWSKHPNTTHTVSSPENILLAHLGQSYRCNSSTPVKFGSTVNATFFGLKVQPFEVQNNTFGGEEVCSDDLPHTTPEPTTHPHTTPHPNITTPMPTTTPPPPHEGTWYVKGKDGKPCLLADAAIQLKIPYNTTGNKTRTAFIDVPRAATAGGSCGANNSSLSLHFNPGNVTLQLGFRKEGKMKTDFVLWSAVVTYKEDPVIFKNTSSPGRRVKLENKSLKKFETKLGMAYKCDSKVALSVNRSVEMEFVNTTIQPFGVEGGKFGNESVCPEDKGHTTPLPHTNHTTPLPHTNHTTPLPHTNHTTAPPHTNHTTPVPHTTPHHTTPHHTTPHHTTPPHTTDQPLVPFEPKQGNYTVKGKDNKPCILANMAIQFHIKYNKTNNKQAVARFNADVTGAIASGDCGQDKSTLTLSFFKNNFNLTFEFAKAKMGAKGGESFRAETIELSYEELEVLRFFPYAKDPGQVRQASNKSAHAFETEANHSYKCMAVYNLTLTKGVEILVSKVHLQPFGVHDGEFSAAHECSLDPKPPSSPDHSAAIAAGIVVPLVVIIAAAAGFFLYRRRKMSGNGNYESLKVNL</sequence>
<evidence type="ECO:0000256" key="5">
    <source>
        <dbReference type="ARBA" id="ARBA00022989"/>
    </source>
</evidence>
<dbReference type="OrthoDB" id="9428839at2759"/>
<keyword evidence="4" id="KW-0967">Endosome</keyword>
<evidence type="ECO:0000256" key="7">
    <source>
        <dbReference type="ARBA" id="ARBA00023180"/>
    </source>
</evidence>
<evidence type="ECO:0000313" key="11">
    <source>
        <dbReference type="EMBL" id="CAH1246095.1"/>
    </source>
</evidence>
<keyword evidence="7" id="KW-0325">Glycoprotein</keyword>
<dbReference type="InterPro" id="IPR048528">
    <property type="entry name" value="Lamp2-like_luminal"/>
</dbReference>
<evidence type="ECO:0000256" key="6">
    <source>
        <dbReference type="ARBA" id="ARBA00023136"/>
    </source>
</evidence>
<comment type="subcellular location">
    <subcellularLocation>
        <location evidence="1">Endosome membrane</location>
        <topology evidence="1">Single-pass type I membrane protein</topology>
    </subcellularLocation>
</comment>
<dbReference type="Proteomes" id="UP000838412">
    <property type="component" value="Chromosome 15"/>
</dbReference>
<evidence type="ECO:0000256" key="3">
    <source>
        <dbReference type="ARBA" id="ARBA00022729"/>
    </source>
</evidence>
<gene>
    <name evidence="11" type="primary">LAMP1</name>
    <name evidence="11" type="ORF">BLAG_LOCUS8235</name>
</gene>
<evidence type="ECO:0000256" key="4">
    <source>
        <dbReference type="ARBA" id="ARBA00022753"/>
    </source>
</evidence>